<gene>
    <name evidence="1" type="ORF">S01H4_51991</name>
</gene>
<organism evidence="1">
    <name type="scientific">marine sediment metagenome</name>
    <dbReference type="NCBI Taxonomy" id="412755"/>
    <lineage>
        <taxon>unclassified sequences</taxon>
        <taxon>metagenomes</taxon>
        <taxon>ecological metagenomes</taxon>
    </lineage>
</organism>
<proteinExistence type="predicted"/>
<sequence length="75" mass="8514">MPVELSDLSPEETMEEGLLKAYNEDKSQLGKHAIWEEDTFSVLKGPFATNTDDFWSCDTYHMYSVATTLPHQTAD</sequence>
<accession>X1CNK5</accession>
<feature type="non-terminal residue" evidence="1">
    <location>
        <position position="75"/>
    </location>
</feature>
<reference evidence="1" key="1">
    <citation type="journal article" date="2014" name="Front. Microbiol.">
        <title>High frequency of phylogenetically diverse reductive dehalogenase-homologous genes in deep subseafloor sedimentary metagenomes.</title>
        <authorList>
            <person name="Kawai M."/>
            <person name="Futagami T."/>
            <person name="Toyoda A."/>
            <person name="Takaki Y."/>
            <person name="Nishi S."/>
            <person name="Hori S."/>
            <person name="Arai W."/>
            <person name="Tsubouchi T."/>
            <person name="Morono Y."/>
            <person name="Uchiyama I."/>
            <person name="Ito T."/>
            <person name="Fujiyama A."/>
            <person name="Inagaki F."/>
            <person name="Takami H."/>
        </authorList>
    </citation>
    <scope>NUCLEOTIDE SEQUENCE</scope>
    <source>
        <strain evidence="1">Expedition CK06-06</strain>
    </source>
</reference>
<dbReference type="EMBL" id="BART01029661">
    <property type="protein sequence ID" value="GAH09367.1"/>
    <property type="molecule type" value="Genomic_DNA"/>
</dbReference>
<dbReference type="AlphaFoldDB" id="X1CNK5"/>
<name>X1CNK5_9ZZZZ</name>
<comment type="caution">
    <text evidence="1">The sequence shown here is derived from an EMBL/GenBank/DDBJ whole genome shotgun (WGS) entry which is preliminary data.</text>
</comment>
<protein>
    <submittedName>
        <fullName evidence="1">Uncharacterized protein</fullName>
    </submittedName>
</protein>
<evidence type="ECO:0000313" key="1">
    <source>
        <dbReference type="EMBL" id="GAH09367.1"/>
    </source>
</evidence>